<proteinExistence type="predicted"/>
<keyword evidence="2" id="KW-1185">Reference proteome</keyword>
<organism evidence="1 2">
    <name type="scientific">Albula glossodonta</name>
    <name type="common">roundjaw bonefish</name>
    <dbReference type="NCBI Taxonomy" id="121402"/>
    <lineage>
        <taxon>Eukaryota</taxon>
        <taxon>Metazoa</taxon>
        <taxon>Chordata</taxon>
        <taxon>Craniata</taxon>
        <taxon>Vertebrata</taxon>
        <taxon>Euteleostomi</taxon>
        <taxon>Actinopterygii</taxon>
        <taxon>Neopterygii</taxon>
        <taxon>Teleostei</taxon>
        <taxon>Albuliformes</taxon>
        <taxon>Albulidae</taxon>
        <taxon>Albula</taxon>
    </lineage>
</organism>
<dbReference type="Proteomes" id="UP000824540">
    <property type="component" value="Unassembled WGS sequence"/>
</dbReference>
<sequence>MAVAGAISDDMPGQARLLVDKMKTDTRINFEADWKVITLFIGGNDLCDHCKNTMFYSPENFVFRIQQALDILHK</sequence>
<name>A0A8T2P4A4_9TELE</name>
<feature type="non-terminal residue" evidence="1">
    <location>
        <position position="74"/>
    </location>
</feature>
<dbReference type="EMBL" id="JAFBMS010000013">
    <property type="protein sequence ID" value="KAG9347334.1"/>
    <property type="molecule type" value="Genomic_DNA"/>
</dbReference>
<dbReference type="OrthoDB" id="10265800at2759"/>
<evidence type="ECO:0000313" key="2">
    <source>
        <dbReference type="Proteomes" id="UP000824540"/>
    </source>
</evidence>
<dbReference type="PANTHER" id="PTHR21325">
    <property type="entry name" value="PHOSPHOLIPASE B, PLB1"/>
    <property type="match status" value="1"/>
</dbReference>
<accession>A0A8T2P4A4</accession>
<dbReference type="GO" id="GO:0006644">
    <property type="term" value="P:phospholipid metabolic process"/>
    <property type="evidence" value="ECO:0007669"/>
    <property type="project" value="TreeGrafter"/>
</dbReference>
<dbReference type="GO" id="GO:0004623">
    <property type="term" value="F:phospholipase A2 activity"/>
    <property type="evidence" value="ECO:0007669"/>
    <property type="project" value="TreeGrafter"/>
</dbReference>
<dbReference type="GO" id="GO:0004622">
    <property type="term" value="F:phosphatidylcholine lysophospholipase activity"/>
    <property type="evidence" value="ECO:0007669"/>
    <property type="project" value="TreeGrafter"/>
</dbReference>
<dbReference type="AlphaFoldDB" id="A0A8T2P4A4"/>
<dbReference type="InterPro" id="IPR001087">
    <property type="entry name" value="GDSL"/>
</dbReference>
<evidence type="ECO:0000313" key="1">
    <source>
        <dbReference type="EMBL" id="KAG9347334.1"/>
    </source>
</evidence>
<comment type="caution">
    <text evidence="1">The sequence shown here is derived from an EMBL/GenBank/DDBJ whole genome shotgun (WGS) entry which is preliminary data.</text>
</comment>
<dbReference type="InterPro" id="IPR038885">
    <property type="entry name" value="PLB1"/>
</dbReference>
<protein>
    <submittedName>
        <fullName evidence="1">Uncharacterized protein</fullName>
    </submittedName>
</protein>
<dbReference type="GO" id="GO:0031526">
    <property type="term" value="C:brush border membrane"/>
    <property type="evidence" value="ECO:0007669"/>
    <property type="project" value="TreeGrafter"/>
</dbReference>
<reference evidence="1" key="1">
    <citation type="thesis" date="2021" institute="BYU ScholarsArchive" country="Provo, UT, USA">
        <title>Applications of and Algorithms for Genome Assembly and Genomic Analyses with an Emphasis on Marine Teleosts.</title>
        <authorList>
            <person name="Pickett B.D."/>
        </authorList>
    </citation>
    <scope>NUCLEOTIDE SEQUENCE</scope>
    <source>
        <strain evidence="1">HI-2016</strain>
    </source>
</reference>
<dbReference type="Pfam" id="PF00657">
    <property type="entry name" value="Lipase_GDSL"/>
    <property type="match status" value="1"/>
</dbReference>
<gene>
    <name evidence="1" type="ORF">JZ751_004901</name>
</gene>
<dbReference type="PANTHER" id="PTHR21325:SF52">
    <property type="entry name" value="PHOSPHOLIPASE B1, MEMBRANE-ASSOCIATED"/>
    <property type="match status" value="1"/>
</dbReference>
<dbReference type="GO" id="GO:0050253">
    <property type="term" value="F:retinyl-palmitate esterase activity"/>
    <property type="evidence" value="ECO:0007669"/>
    <property type="project" value="TreeGrafter"/>
</dbReference>